<evidence type="ECO:0000313" key="1">
    <source>
        <dbReference type="EMBL" id="MFK4264614.1"/>
    </source>
</evidence>
<organism evidence="1 2">
    <name type="scientific">Streptomyces milbemycinicus</name>
    <dbReference type="NCBI Taxonomy" id="476552"/>
    <lineage>
        <taxon>Bacteria</taxon>
        <taxon>Bacillati</taxon>
        <taxon>Actinomycetota</taxon>
        <taxon>Actinomycetes</taxon>
        <taxon>Kitasatosporales</taxon>
        <taxon>Streptomycetaceae</taxon>
        <taxon>Streptomyces</taxon>
    </lineage>
</organism>
<proteinExistence type="predicted"/>
<reference evidence="1 2" key="1">
    <citation type="submission" date="2024-11" db="EMBL/GenBank/DDBJ databases">
        <title>The Natural Products Discovery Center: Release of the First 8490 Sequenced Strains for Exploring Actinobacteria Biosynthetic Diversity.</title>
        <authorList>
            <person name="Kalkreuter E."/>
            <person name="Kautsar S.A."/>
            <person name="Yang D."/>
            <person name="Bader C.D."/>
            <person name="Teijaro C.N."/>
            <person name="Fluegel L."/>
            <person name="Davis C.M."/>
            <person name="Simpson J.R."/>
            <person name="Lauterbach L."/>
            <person name="Steele A.D."/>
            <person name="Gui C."/>
            <person name="Meng S."/>
            <person name="Li G."/>
            <person name="Viehrig K."/>
            <person name="Ye F."/>
            <person name="Su P."/>
            <person name="Kiefer A.F."/>
            <person name="Nichols A."/>
            <person name="Cepeda A.J."/>
            <person name="Yan W."/>
            <person name="Fan B."/>
            <person name="Jiang Y."/>
            <person name="Adhikari A."/>
            <person name="Zheng C.-J."/>
            <person name="Schuster L."/>
            <person name="Cowan T.M."/>
            <person name="Smanski M.J."/>
            <person name="Chevrette M.G."/>
            <person name="De Carvalho L.P.S."/>
            <person name="Shen B."/>
        </authorList>
    </citation>
    <scope>NUCLEOTIDE SEQUENCE [LARGE SCALE GENOMIC DNA]</scope>
    <source>
        <strain evidence="1 2">NPDC020863</strain>
    </source>
</reference>
<protein>
    <submittedName>
        <fullName evidence="1">Uncharacterized protein</fullName>
    </submittedName>
</protein>
<sequence>MRDKSTDEPQFTNRHHRPADIARIAVDGIAADAYEIVADDVSNNGVLDAVDQNSAVRPAGPHPSPTSH</sequence>
<dbReference type="Proteomes" id="UP001620295">
    <property type="component" value="Unassembled WGS sequence"/>
</dbReference>
<comment type="caution">
    <text evidence="1">The sequence shown here is derived from an EMBL/GenBank/DDBJ whole genome shotgun (WGS) entry which is preliminary data.</text>
</comment>
<accession>A0ABW8LFP3</accession>
<keyword evidence="2" id="KW-1185">Reference proteome</keyword>
<dbReference type="RefSeq" id="WP_358639561.1">
    <property type="nucleotide sequence ID" value="NZ_JBFACG010000007.1"/>
</dbReference>
<dbReference type="EMBL" id="JBJDQH010000002">
    <property type="protein sequence ID" value="MFK4264614.1"/>
    <property type="molecule type" value="Genomic_DNA"/>
</dbReference>
<evidence type="ECO:0000313" key="2">
    <source>
        <dbReference type="Proteomes" id="UP001620295"/>
    </source>
</evidence>
<gene>
    <name evidence="1" type="ORF">ACI2L5_06685</name>
</gene>
<name>A0ABW8LFP3_9ACTN</name>